<evidence type="ECO:0000256" key="4">
    <source>
        <dbReference type="ARBA" id="ARBA00022884"/>
    </source>
</evidence>
<feature type="region of interest" description="G4" evidence="7">
    <location>
        <begin position="142"/>
        <end position="145"/>
    </location>
</feature>
<dbReference type="InterPro" id="IPR005225">
    <property type="entry name" value="Small_GTP-bd"/>
</dbReference>
<comment type="similarity">
    <text evidence="1 6 7 8">Belongs to the TRAFAC class TrmE-Era-EngA-EngB-Septin-like GTPase superfamily. Era GTPase family.</text>
</comment>
<dbReference type="EMBL" id="NRRL01000016">
    <property type="protein sequence ID" value="MBK1668060.1"/>
    <property type="molecule type" value="Genomic_DNA"/>
</dbReference>
<dbReference type="InterPro" id="IPR006073">
    <property type="entry name" value="GTP-bd"/>
</dbReference>
<keyword evidence="5 6" id="KW-0342">GTP-binding</keyword>
<dbReference type="SUPFAM" id="SSF52540">
    <property type="entry name" value="P-loop containing nucleoside triphosphate hydrolases"/>
    <property type="match status" value="1"/>
</dbReference>
<dbReference type="PANTHER" id="PTHR42698">
    <property type="entry name" value="GTPASE ERA"/>
    <property type="match status" value="1"/>
</dbReference>
<comment type="subunit">
    <text evidence="6">Monomer.</text>
</comment>
<dbReference type="CDD" id="cd22534">
    <property type="entry name" value="KH-II_Era"/>
    <property type="match status" value="1"/>
</dbReference>
<feature type="domain" description="KH type-2" evidence="10">
    <location>
        <begin position="223"/>
        <end position="300"/>
    </location>
</feature>
<dbReference type="PROSITE" id="PS50823">
    <property type="entry name" value="KH_TYPE_2"/>
    <property type="match status" value="1"/>
</dbReference>
<feature type="binding site" evidence="6">
    <location>
        <begin position="142"/>
        <end position="145"/>
    </location>
    <ligand>
        <name>GTP</name>
        <dbReference type="ChEBI" id="CHEBI:37565"/>
    </ligand>
</feature>
<evidence type="ECO:0000256" key="8">
    <source>
        <dbReference type="RuleBase" id="RU003761"/>
    </source>
</evidence>
<evidence type="ECO:0000256" key="1">
    <source>
        <dbReference type="ARBA" id="ARBA00007921"/>
    </source>
</evidence>
<evidence type="ECO:0000256" key="2">
    <source>
        <dbReference type="ARBA" id="ARBA00020484"/>
    </source>
</evidence>
<keyword evidence="3 6" id="KW-0547">Nucleotide-binding</keyword>
<name>A0ABS1DF73_9PROT</name>
<dbReference type="Proteomes" id="UP001296873">
    <property type="component" value="Unassembled WGS sequence"/>
</dbReference>
<accession>A0ABS1DF73</accession>
<feature type="binding site" evidence="6">
    <location>
        <begin position="31"/>
        <end position="38"/>
    </location>
    <ligand>
        <name>GTP</name>
        <dbReference type="ChEBI" id="CHEBI:37565"/>
    </ligand>
</feature>
<feature type="region of interest" description="G1" evidence="7">
    <location>
        <begin position="31"/>
        <end position="38"/>
    </location>
</feature>
<gene>
    <name evidence="6" type="primary">era</name>
    <name evidence="12" type="ORF">CKO28_08420</name>
</gene>
<feature type="compositionally biased region" description="Low complexity" evidence="9">
    <location>
        <begin position="10"/>
        <end position="20"/>
    </location>
</feature>
<keyword evidence="6" id="KW-1003">Cell membrane</keyword>
<evidence type="ECO:0000313" key="13">
    <source>
        <dbReference type="Proteomes" id="UP001296873"/>
    </source>
</evidence>
<dbReference type="PROSITE" id="PS51713">
    <property type="entry name" value="G_ERA"/>
    <property type="match status" value="1"/>
</dbReference>
<dbReference type="CDD" id="cd04163">
    <property type="entry name" value="Era"/>
    <property type="match status" value="1"/>
</dbReference>
<comment type="function">
    <text evidence="6">An essential GTPase that binds both GDP and GTP, with rapid nucleotide exchange. Plays a role in 16S rRNA processing and 30S ribosomal subunit biogenesis and possibly also in cell cycle regulation and energy metabolism.</text>
</comment>
<protein>
    <recommendedName>
        <fullName evidence="2 6">GTPase Era</fullName>
    </recommendedName>
</protein>
<dbReference type="Pfam" id="PF01926">
    <property type="entry name" value="MMR_HSR1"/>
    <property type="match status" value="1"/>
</dbReference>
<dbReference type="InterPro" id="IPR027417">
    <property type="entry name" value="P-loop_NTPase"/>
</dbReference>
<feature type="region of interest" description="G3" evidence="7">
    <location>
        <begin position="78"/>
        <end position="81"/>
    </location>
</feature>
<dbReference type="Gene3D" id="3.40.50.300">
    <property type="entry name" value="P-loop containing nucleotide triphosphate hydrolases"/>
    <property type="match status" value="1"/>
</dbReference>
<keyword evidence="13" id="KW-1185">Reference proteome</keyword>
<dbReference type="Pfam" id="PF07650">
    <property type="entry name" value="KH_2"/>
    <property type="match status" value="1"/>
</dbReference>
<proteinExistence type="inferred from homology"/>
<dbReference type="NCBIfam" id="TIGR00231">
    <property type="entry name" value="small_GTP"/>
    <property type="match status" value="1"/>
</dbReference>
<evidence type="ECO:0000256" key="5">
    <source>
        <dbReference type="ARBA" id="ARBA00023134"/>
    </source>
</evidence>
<keyword evidence="6" id="KW-0472">Membrane</keyword>
<evidence type="ECO:0000313" key="12">
    <source>
        <dbReference type="EMBL" id="MBK1668060.1"/>
    </source>
</evidence>
<feature type="region of interest" description="G5" evidence="7">
    <location>
        <begin position="171"/>
        <end position="173"/>
    </location>
</feature>
<dbReference type="SUPFAM" id="SSF54814">
    <property type="entry name" value="Prokaryotic type KH domain (KH-domain type II)"/>
    <property type="match status" value="1"/>
</dbReference>
<sequence length="318" mass="35621">MSRTSDRDAPAQTPDQPAARQGRCGVVALVGAPNAGKSTLMNRMVGAKLSIVTHKVQTTRTRVRGVAIDGDSQIVFVDTPGVFTAPKRRLERAMVASAWQGADDADLVVLLYDVARKQVDEDTLRIVRRLNQLSTPMVLALNKIDRIKREKLLEIAARFDQEASFERIFMISAETGDGIADLRGYLAARLPEGPWLFPEDQLSDLPMRLIAAEVTREKLFLRLHAELPYALTVETEDWQQFDDGSVRIEQAIYVEREAQKKIALGRQGGTIRKVREAAQADLAEQLGQPIHLFLFVKVREGWTDDPERYSPWGLDFNA</sequence>
<dbReference type="PANTHER" id="PTHR42698:SF1">
    <property type="entry name" value="GTPASE ERA, MITOCHONDRIAL"/>
    <property type="match status" value="1"/>
</dbReference>
<dbReference type="HAMAP" id="MF_00367">
    <property type="entry name" value="GTPase_Era"/>
    <property type="match status" value="1"/>
</dbReference>
<evidence type="ECO:0000256" key="9">
    <source>
        <dbReference type="SAM" id="MobiDB-lite"/>
    </source>
</evidence>
<dbReference type="RefSeq" id="WP_200340228.1">
    <property type="nucleotide sequence ID" value="NZ_NRRL01000016.1"/>
</dbReference>
<dbReference type="NCBIfam" id="TIGR00436">
    <property type="entry name" value="era"/>
    <property type="match status" value="1"/>
</dbReference>
<dbReference type="InterPro" id="IPR009019">
    <property type="entry name" value="KH_sf_prok-type"/>
</dbReference>
<evidence type="ECO:0000256" key="6">
    <source>
        <dbReference type="HAMAP-Rule" id="MF_00367"/>
    </source>
</evidence>
<keyword evidence="6" id="KW-0963">Cytoplasm</keyword>
<evidence type="ECO:0000259" key="10">
    <source>
        <dbReference type="PROSITE" id="PS50823"/>
    </source>
</evidence>
<dbReference type="Gene3D" id="3.30.300.20">
    <property type="match status" value="1"/>
</dbReference>
<keyword evidence="6" id="KW-0690">Ribosome biogenesis</keyword>
<comment type="caution">
    <text evidence="12">The sequence shown here is derived from an EMBL/GenBank/DDBJ whole genome shotgun (WGS) entry which is preliminary data.</text>
</comment>
<evidence type="ECO:0000256" key="3">
    <source>
        <dbReference type="ARBA" id="ARBA00022741"/>
    </source>
</evidence>
<dbReference type="NCBIfam" id="NF000908">
    <property type="entry name" value="PRK00089.1"/>
    <property type="match status" value="1"/>
</dbReference>
<comment type="subcellular location">
    <subcellularLocation>
        <location evidence="6">Cytoplasm</location>
    </subcellularLocation>
    <subcellularLocation>
        <location evidence="6">Cell membrane</location>
        <topology evidence="6">Peripheral membrane protein</topology>
    </subcellularLocation>
</comment>
<evidence type="ECO:0000259" key="11">
    <source>
        <dbReference type="PROSITE" id="PS51713"/>
    </source>
</evidence>
<evidence type="ECO:0000256" key="7">
    <source>
        <dbReference type="PROSITE-ProRule" id="PRU01050"/>
    </source>
</evidence>
<feature type="region of interest" description="Disordered" evidence="9">
    <location>
        <begin position="1"/>
        <end position="20"/>
    </location>
</feature>
<feature type="region of interest" description="G2" evidence="7">
    <location>
        <begin position="57"/>
        <end position="61"/>
    </location>
</feature>
<organism evidence="12 13">
    <name type="scientific">Rhodovibrio sodomensis</name>
    <dbReference type="NCBI Taxonomy" id="1088"/>
    <lineage>
        <taxon>Bacteria</taxon>
        <taxon>Pseudomonadati</taxon>
        <taxon>Pseudomonadota</taxon>
        <taxon>Alphaproteobacteria</taxon>
        <taxon>Rhodospirillales</taxon>
        <taxon>Rhodovibrionaceae</taxon>
        <taxon>Rhodovibrio</taxon>
    </lineage>
</organism>
<reference evidence="12 13" key="1">
    <citation type="journal article" date="2020" name="Microorganisms">
        <title>Osmotic Adaptation and Compatible Solute Biosynthesis of Phototrophic Bacteria as Revealed from Genome Analyses.</title>
        <authorList>
            <person name="Imhoff J.F."/>
            <person name="Rahn T."/>
            <person name="Kunzel S."/>
            <person name="Keller A."/>
            <person name="Neulinger S.C."/>
        </authorList>
    </citation>
    <scope>NUCLEOTIDE SEQUENCE [LARGE SCALE GENOMIC DNA]</scope>
    <source>
        <strain evidence="12 13">DSM 9895</strain>
    </source>
</reference>
<dbReference type="InterPro" id="IPR005662">
    <property type="entry name" value="GTPase_Era-like"/>
</dbReference>
<feature type="binding site" evidence="6">
    <location>
        <begin position="78"/>
        <end position="82"/>
    </location>
    <ligand>
        <name>GTP</name>
        <dbReference type="ChEBI" id="CHEBI:37565"/>
    </ligand>
</feature>
<keyword evidence="6" id="KW-0699">rRNA-binding</keyword>
<dbReference type="InterPro" id="IPR030388">
    <property type="entry name" value="G_ERA_dom"/>
</dbReference>
<dbReference type="InterPro" id="IPR015946">
    <property type="entry name" value="KH_dom-like_a/b"/>
</dbReference>
<dbReference type="InterPro" id="IPR004044">
    <property type="entry name" value="KH_dom_type_2"/>
</dbReference>
<feature type="domain" description="Era-type G" evidence="11">
    <location>
        <begin position="23"/>
        <end position="192"/>
    </location>
</feature>
<keyword evidence="4 6" id="KW-0694">RNA-binding</keyword>